<feature type="domain" description="Glycosyltransferase RgtA/B/C/D-like" evidence="9">
    <location>
        <begin position="63"/>
        <end position="208"/>
    </location>
</feature>
<dbReference type="Pfam" id="PF13231">
    <property type="entry name" value="PMT_2"/>
    <property type="match status" value="1"/>
</dbReference>
<evidence type="ECO:0000256" key="2">
    <source>
        <dbReference type="ARBA" id="ARBA00022475"/>
    </source>
</evidence>
<dbReference type="GO" id="GO:0009103">
    <property type="term" value="P:lipopolysaccharide biosynthetic process"/>
    <property type="evidence" value="ECO:0007669"/>
    <property type="project" value="UniProtKB-ARBA"/>
</dbReference>
<feature type="transmembrane region" description="Helical" evidence="8">
    <location>
        <begin position="203"/>
        <end position="223"/>
    </location>
</feature>
<feature type="transmembrane region" description="Helical" evidence="8">
    <location>
        <begin position="359"/>
        <end position="376"/>
    </location>
</feature>
<dbReference type="AlphaFoldDB" id="A0A3M0G607"/>
<evidence type="ECO:0000256" key="4">
    <source>
        <dbReference type="ARBA" id="ARBA00022679"/>
    </source>
</evidence>
<dbReference type="PANTHER" id="PTHR33908">
    <property type="entry name" value="MANNOSYLTRANSFERASE YKCB-RELATED"/>
    <property type="match status" value="1"/>
</dbReference>
<feature type="transmembrane region" description="Helical" evidence="8">
    <location>
        <begin position="275"/>
        <end position="292"/>
    </location>
</feature>
<dbReference type="InterPro" id="IPR038731">
    <property type="entry name" value="RgtA/B/C-like"/>
</dbReference>
<comment type="caution">
    <text evidence="10">The sequence shown here is derived from an EMBL/GenBank/DDBJ whole genome shotgun (WGS) entry which is preliminary data.</text>
</comment>
<proteinExistence type="predicted"/>
<dbReference type="Proteomes" id="UP000281985">
    <property type="component" value="Unassembled WGS sequence"/>
</dbReference>
<feature type="transmembrane region" description="Helical" evidence="8">
    <location>
        <begin position="299"/>
        <end position="322"/>
    </location>
</feature>
<keyword evidence="11" id="KW-1185">Reference proteome</keyword>
<evidence type="ECO:0000256" key="6">
    <source>
        <dbReference type="ARBA" id="ARBA00022989"/>
    </source>
</evidence>
<keyword evidence="2" id="KW-1003">Cell membrane</keyword>
<dbReference type="EMBL" id="REFV01000005">
    <property type="protein sequence ID" value="RMB60471.1"/>
    <property type="molecule type" value="Genomic_DNA"/>
</dbReference>
<gene>
    <name evidence="10" type="ORF">EAX61_06520</name>
</gene>
<keyword evidence="5 8" id="KW-0812">Transmembrane</keyword>
<dbReference type="OrthoDB" id="1491458at2"/>
<name>A0A3M0G607_9FLAO</name>
<evidence type="ECO:0000259" key="9">
    <source>
        <dbReference type="Pfam" id="PF13231"/>
    </source>
</evidence>
<keyword evidence="4" id="KW-0808">Transferase</keyword>
<reference evidence="10 11" key="1">
    <citation type="submission" date="2018-10" db="EMBL/GenBank/DDBJ databases">
        <title>Dokdonia luteus sp. nov., isolated from sea water.</title>
        <authorList>
            <person name="Zhou L.Y."/>
            <person name="Du Z.J."/>
        </authorList>
    </citation>
    <scope>NUCLEOTIDE SEQUENCE [LARGE SCALE GENOMIC DNA]</scope>
    <source>
        <strain evidence="10 11">SH27</strain>
    </source>
</reference>
<dbReference type="GO" id="GO:0005886">
    <property type="term" value="C:plasma membrane"/>
    <property type="evidence" value="ECO:0007669"/>
    <property type="project" value="UniProtKB-SubCell"/>
</dbReference>
<evidence type="ECO:0000256" key="5">
    <source>
        <dbReference type="ARBA" id="ARBA00022692"/>
    </source>
</evidence>
<organism evidence="10 11">
    <name type="scientific">Dokdonia sinensis</name>
    <dbReference type="NCBI Taxonomy" id="2479847"/>
    <lineage>
        <taxon>Bacteria</taxon>
        <taxon>Pseudomonadati</taxon>
        <taxon>Bacteroidota</taxon>
        <taxon>Flavobacteriia</taxon>
        <taxon>Flavobacteriales</taxon>
        <taxon>Flavobacteriaceae</taxon>
        <taxon>Dokdonia</taxon>
    </lineage>
</organism>
<dbReference type="RefSeq" id="WP_121916875.1">
    <property type="nucleotide sequence ID" value="NZ_REFV01000005.1"/>
</dbReference>
<feature type="transmembrane region" description="Helical" evidence="8">
    <location>
        <begin position="112"/>
        <end position="130"/>
    </location>
</feature>
<evidence type="ECO:0000256" key="8">
    <source>
        <dbReference type="SAM" id="Phobius"/>
    </source>
</evidence>
<sequence>MKSKLNISNRTSRVLLGFGVTLALIQYLSGRSVWMDEAKLAFNIMDRSYLELLQPLDSVQVAPILFLWIQKFFYNLLGAHDWVFRLLPLLAFLVSCLVLYKLLHALRLKNQAISVATSLFAFCQPLIYYASEIKQYEVDVMVGLVIMYAVVRTYSSKRNELLTLSLVGMFAVGLSNISVIMLFVGGLYYWFGVYRKTGRWVNHSVIPIALWAITFLGYYVAFIHNHPTPDFMAPYWKDFAYMPWNVFSADFWAFWWRSYEIIFGKIMGVNPKIPLLFHVFGVAYVLGIYSFWKLKRRRLLFLLVAPFLVHIFLSALELYPFVQRVGQYLQPMFAIVCAQGFVFGTKLLTQKTNVSQFKYALILPGLVMLAITLYTFPKDREEFKESYEFMLSRKRTKDQILTNSGADNAWYYYEKIGYIKPEVRRIISDFNRYNFEGHHQQLDGLSGRIWFLISHDFYDSKRKMLESEYMLEYLKKRGGVVLESDENIGSSVYLIELPE</sequence>
<evidence type="ECO:0000313" key="10">
    <source>
        <dbReference type="EMBL" id="RMB60471.1"/>
    </source>
</evidence>
<feature type="transmembrane region" description="Helical" evidence="8">
    <location>
        <begin position="328"/>
        <end position="347"/>
    </location>
</feature>
<feature type="transmembrane region" description="Helical" evidence="8">
    <location>
        <begin position="166"/>
        <end position="191"/>
    </location>
</feature>
<dbReference type="PANTHER" id="PTHR33908:SF11">
    <property type="entry name" value="MEMBRANE PROTEIN"/>
    <property type="match status" value="1"/>
</dbReference>
<keyword evidence="3" id="KW-0328">Glycosyltransferase</keyword>
<evidence type="ECO:0000313" key="11">
    <source>
        <dbReference type="Proteomes" id="UP000281985"/>
    </source>
</evidence>
<accession>A0A3M0G607</accession>
<protein>
    <recommendedName>
        <fullName evidence="9">Glycosyltransferase RgtA/B/C/D-like domain-containing protein</fullName>
    </recommendedName>
</protein>
<keyword evidence="7 8" id="KW-0472">Membrane</keyword>
<comment type="subcellular location">
    <subcellularLocation>
        <location evidence="1">Cell membrane</location>
        <topology evidence="1">Multi-pass membrane protein</topology>
    </subcellularLocation>
</comment>
<keyword evidence="6 8" id="KW-1133">Transmembrane helix</keyword>
<dbReference type="InterPro" id="IPR050297">
    <property type="entry name" value="LipidA_mod_glycosyltrf_83"/>
</dbReference>
<evidence type="ECO:0000256" key="1">
    <source>
        <dbReference type="ARBA" id="ARBA00004651"/>
    </source>
</evidence>
<evidence type="ECO:0000256" key="3">
    <source>
        <dbReference type="ARBA" id="ARBA00022676"/>
    </source>
</evidence>
<dbReference type="GO" id="GO:0016763">
    <property type="term" value="F:pentosyltransferase activity"/>
    <property type="evidence" value="ECO:0007669"/>
    <property type="project" value="TreeGrafter"/>
</dbReference>
<evidence type="ECO:0000256" key="7">
    <source>
        <dbReference type="ARBA" id="ARBA00023136"/>
    </source>
</evidence>
<feature type="transmembrane region" description="Helical" evidence="8">
    <location>
        <begin position="82"/>
        <end position="100"/>
    </location>
</feature>